<feature type="domain" description="IBR" evidence="6">
    <location>
        <begin position="19"/>
        <end position="80"/>
    </location>
</feature>
<proteinExistence type="predicted"/>
<evidence type="ECO:0000313" key="8">
    <source>
        <dbReference type="Proteomes" id="UP001470230"/>
    </source>
</evidence>
<accession>A0ABR2HMN4</accession>
<dbReference type="Proteomes" id="UP001470230">
    <property type="component" value="Unassembled WGS sequence"/>
</dbReference>
<keyword evidence="2" id="KW-0863">Zinc-finger</keyword>
<evidence type="ECO:0000256" key="5">
    <source>
        <dbReference type="SAM" id="Coils"/>
    </source>
</evidence>
<reference evidence="7 8" key="1">
    <citation type="submission" date="2024-04" db="EMBL/GenBank/DDBJ databases">
        <title>Tritrichomonas musculus Genome.</title>
        <authorList>
            <person name="Alves-Ferreira E."/>
            <person name="Grigg M."/>
            <person name="Lorenzi H."/>
            <person name="Galac M."/>
        </authorList>
    </citation>
    <scope>NUCLEOTIDE SEQUENCE [LARGE SCALE GENOMIC DNA]</scope>
    <source>
        <strain evidence="7 8">EAF2021</strain>
    </source>
</reference>
<dbReference type="Pfam" id="PF01485">
    <property type="entry name" value="IBR"/>
    <property type="match status" value="1"/>
</dbReference>
<evidence type="ECO:0000256" key="1">
    <source>
        <dbReference type="ARBA" id="ARBA00022723"/>
    </source>
</evidence>
<sequence>MQTTEMIIKSLTDKDLIKDYQNALLNDRLNNNSISIIRCPKCNWYINLNNVICSKIARCGQCFWPVCVKCQHESHWPLDCEQAQEFYTTRHSQMQQLHSAQKKLERREEKLKDLRVNQKEEIQKVLDETVTDFINLNNSEIKEIENMKLAIEGRIAQWMIDIEDDKKKLKEMVEEQQGIDTFHPVLDHILQLIENIEKEKGQSGPHNYDIAKKQEQLNSKIESIKSDNDILINGCSSALNYAASLHKFEQSQNHHAYLMVNIKDDTELAELLSIPIKCPTYGQNPNVIEGVNQMNCVCGENVCLLCGQLCDENHSIHEACPKYMTKYEDDPNAKDDAEDNKFYKQPMSIDKRASFMSYNNFYAVHMKNMEIYNEMISEYNRRDEPFRCELLDRCPFVRLRRTFEKEMMQEKAINLTLKVLNTALLGQSIIAWGYLQIYFLNENLDYSNANKFEIKLLKMRKTLLTLLDMIRNPTKCDKTEVEFETSISNLVDDIIKIAE</sequence>
<feature type="coiled-coil region" evidence="5">
    <location>
        <begin position="90"/>
        <end position="128"/>
    </location>
</feature>
<keyword evidence="1" id="KW-0479">Metal-binding</keyword>
<keyword evidence="4" id="KW-0862">Zinc</keyword>
<dbReference type="InterPro" id="IPR002867">
    <property type="entry name" value="IBR_dom"/>
</dbReference>
<evidence type="ECO:0000256" key="2">
    <source>
        <dbReference type="ARBA" id="ARBA00022771"/>
    </source>
</evidence>
<gene>
    <name evidence="7" type="ORF">M9Y10_018628</name>
</gene>
<dbReference type="CDD" id="cd20335">
    <property type="entry name" value="BRcat_RBR"/>
    <property type="match status" value="1"/>
</dbReference>
<keyword evidence="8" id="KW-1185">Reference proteome</keyword>
<evidence type="ECO:0000313" key="7">
    <source>
        <dbReference type="EMBL" id="KAK8849261.1"/>
    </source>
</evidence>
<comment type="caution">
    <text evidence="7">The sequence shown here is derived from an EMBL/GenBank/DDBJ whole genome shotgun (WGS) entry which is preliminary data.</text>
</comment>
<protein>
    <recommendedName>
        <fullName evidence="6">IBR domain-containing protein</fullName>
    </recommendedName>
</protein>
<dbReference type="Gene3D" id="1.20.120.1750">
    <property type="match status" value="1"/>
</dbReference>
<evidence type="ECO:0000259" key="6">
    <source>
        <dbReference type="Pfam" id="PF01485"/>
    </source>
</evidence>
<evidence type="ECO:0000256" key="4">
    <source>
        <dbReference type="ARBA" id="ARBA00022833"/>
    </source>
</evidence>
<dbReference type="EMBL" id="JAPFFF010000026">
    <property type="protein sequence ID" value="KAK8849261.1"/>
    <property type="molecule type" value="Genomic_DNA"/>
</dbReference>
<keyword evidence="5" id="KW-0175">Coiled coil</keyword>
<evidence type="ECO:0000256" key="3">
    <source>
        <dbReference type="ARBA" id="ARBA00022786"/>
    </source>
</evidence>
<name>A0ABR2HMN4_9EUKA</name>
<organism evidence="7 8">
    <name type="scientific">Tritrichomonas musculus</name>
    <dbReference type="NCBI Taxonomy" id="1915356"/>
    <lineage>
        <taxon>Eukaryota</taxon>
        <taxon>Metamonada</taxon>
        <taxon>Parabasalia</taxon>
        <taxon>Tritrichomonadida</taxon>
        <taxon>Tritrichomonadidae</taxon>
        <taxon>Tritrichomonas</taxon>
    </lineage>
</organism>
<keyword evidence="3" id="KW-0833">Ubl conjugation pathway</keyword>